<sequence>MELKLFGKTVTIGKPATAPAAPATTPQKRKGGGQQGRLIDELDEVVSRHKAKAEMDVWTRAEDRALSPILPRRDQLVAIYKQIDRDGYLTGQIQTLKNKVLSEGFAIVNKKSGKEMDEVLEKFQRPWFHDFMDKYLDTDFHGHTLLNFDYPEEQGEHAGEFTRLDLIPRENVCPEAGEVLIRPTDASGIPFRNTDAPYAKLLLEIALKDSFGRYHLGILNKAAPEVIWKRYTRTDWSRRSEKFGMPMVGLKTDATEQWEINQKEKALANMGSNGWMLMEENEEMVFHEASANQDGRMYSSLKDACNDEIAFLITGQTMTSQDGASKSQGEVHERVQEHYVQSRLRSLSYFINYDLFPFLKMWGYQLDGLEFKWRRLLDEEAAKKKAAEAPAAPEQDEEDGPEQDTPPAPPKGKPGQNTPAKPGKQQLTTPNFTKPVALASATGVLKLADTDKDNPKLRKLFDEVVQKLHTERPKLRKMMRSPEFRAMMRETGSQLTEAVEEGYGQQLPQLEYGSPDAVLLGKLTTHLYIFSANKSYKLLTELNALLVDGGQVSAFPSFKKEALKLHEDYNIQWLKTEYDTAVATGQMAAKWVGFQENKDKYFLKYTTSGDDRVRPAHAEWDGITLPVDHPFWNNHYPPCGWKCRCNVHRVPRTGRTATDEATLATLTTKPPEFGHNAGKTGVVFPESHQYYDIPEGVKPLLRRMAVEDAPKPKKRNG</sequence>
<evidence type="ECO:0000256" key="1">
    <source>
        <dbReference type="SAM" id="MobiDB-lite"/>
    </source>
</evidence>
<comment type="caution">
    <text evidence="3">The sequence shown here is derived from an EMBL/GenBank/DDBJ whole genome shotgun (WGS) entry which is preliminary data.</text>
</comment>
<feature type="compositionally biased region" description="Polar residues" evidence="1">
    <location>
        <begin position="415"/>
        <end position="431"/>
    </location>
</feature>
<proteinExistence type="predicted"/>
<keyword evidence="4" id="KW-1185">Reference proteome</keyword>
<dbReference type="Proteomes" id="UP000601361">
    <property type="component" value="Unassembled WGS sequence"/>
</dbReference>
<protein>
    <recommendedName>
        <fullName evidence="2">Phage head morphogenesis domain-containing protein</fullName>
    </recommendedName>
</protein>
<dbReference type="EMBL" id="BMGS01000002">
    <property type="protein sequence ID" value="GGG33326.1"/>
    <property type="molecule type" value="Genomic_DNA"/>
</dbReference>
<organism evidence="3 4">
    <name type="scientific">Hymenobacter glacieicola</name>
    <dbReference type="NCBI Taxonomy" id="1562124"/>
    <lineage>
        <taxon>Bacteria</taxon>
        <taxon>Pseudomonadati</taxon>
        <taxon>Bacteroidota</taxon>
        <taxon>Cytophagia</taxon>
        <taxon>Cytophagales</taxon>
        <taxon>Hymenobacteraceae</taxon>
        <taxon>Hymenobacter</taxon>
    </lineage>
</organism>
<reference evidence="4" key="1">
    <citation type="journal article" date="2019" name="Int. J. Syst. Evol. Microbiol.">
        <title>The Global Catalogue of Microorganisms (GCM) 10K type strain sequencing project: providing services to taxonomists for standard genome sequencing and annotation.</title>
        <authorList>
            <consortium name="The Broad Institute Genomics Platform"/>
            <consortium name="The Broad Institute Genome Sequencing Center for Infectious Disease"/>
            <person name="Wu L."/>
            <person name="Ma J."/>
        </authorList>
    </citation>
    <scope>NUCLEOTIDE SEQUENCE [LARGE SCALE GENOMIC DNA]</scope>
    <source>
        <strain evidence="4">CGMCC 1.12990</strain>
    </source>
</reference>
<evidence type="ECO:0000259" key="2">
    <source>
        <dbReference type="Pfam" id="PF04233"/>
    </source>
</evidence>
<gene>
    <name evidence="3" type="ORF">GCM10011378_07220</name>
</gene>
<evidence type="ECO:0000313" key="4">
    <source>
        <dbReference type="Proteomes" id="UP000601361"/>
    </source>
</evidence>
<feature type="region of interest" description="Disordered" evidence="1">
    <location>
        <begin position="15"/>
        <end position="35"/>
    </location>
</feature>
<dbReference type="RefSeq" id="WP_188556460.1">
    <property type="nucleotide sequence ID" value="NZ_BMGS01000002.1"/>
</dbReference>
<name>A0ABQ1WLU9_9BACT</name>
<evidence type="ECO:0000313" key="3">
    <source>
        <dbReference type="EMBL" id="GGG33326.1"/>
    </source>
</evidence>
<dbReference type="Pfam" id="PF04233">
    <property type="entry name" value="Phage_Mu_F"/>
    <property type="match status" value="1"/>
</dbReference>
<dbReference type="Pfam" id="PF06074">
    <property type="entry name" value="Portal_Mu"/>
    <property type="match status" value="1"/>
</dbReference>
<feature type="region of interest" description="Disordered" evidence="1">
    <location>
        <begin position="384"/>
        <end position="431"/>
    </location>
</feature>
<feature type="domain" description="Phage head morphogenesis" evidence="2">
    <location>
        <begin position="572"/>
        <end position="647"/>
    </location>
</feature>
<feature type="compositionally biased region" description="Low complexity" evidence="1">
    <location>
        <begin position="15"/>
        <end position="26"/>
    </location>
</feature>
<dbReference type="InterPro" id="IPR009279">
    <property type="entry name" value="Portal_Mu"/>
</dbReference>
<dbReference type="InterPro" id="IPR006528">
    <property type="entry name" value="Phage_head_morphogenesis_dom"/>
</dbReference>
<accession>A0ABQ1WLU9</accession>